<sequence>MAFSLPRRDGNRPLSIRDLSISCGVACSELCIRCNFCGKVLDFIEKVYFDYACLQLLWKHGYPRACCKVCARIISTWEFTRFYEDTLNPREVEDLLGIPFLQLNIRCYLCLRLLSTFEKAQVEEESGRVHRVRGAWRTKCYWCRGRTIERS</sequence>
<keyword evidence="8 16" id="KW-0862">Zinc</keyword>
<dbReference type="EMBL" id="OR427310">
    <property type="protein sequence ID" value="WMI31306.1"/>
    <property type="molecule type" value="Genomic_DNA"/>
</dbReference>
<dbReference type="HAMAP" id="MF_04006">
    <property type="entry name" value="HPV_E6"/>
    <property type="match status" value="1"/>
</dbReference>
<gene>
    <name evidence="16" type="primary">E6</name>
</gene>
<comment type="subunit">
    <text evidence="16">Forms homodimers. Interacts with ubiquitin-protein ligase UBE3A/E6-AP; this interaction stimulates UBE3A ubiquitin activity. Interacts with host BAK1.</text>
</comment>
<keyword evidence="6 16" id="KW-0479">Metal-binding</keyword>
<keyword evidence="12 16" id="KW-0804">Transcription</keyword>
<evidence type="ECO:0000256" key="17">
    <source>
        <dbReference type="RuleBase" id="RU363123"/>
    </source>
</evidence>
<dbReference type="Gene3D" id="3.30.240.40">
    <property type="entry name" value="E6 early regulatory protein"/>
    <property type="match status" value="2"/>
</dbReference>
<evidence type="ECO:0000256" key="16">
    <source>
        <dbReference type="HAMAP-Rule" id="MF_04006"/>
    </source>
</evidence>
<dbReference type="InterPro" id="IPR001334">
    <property type="entry name" value="E6"/>
</dbReference>
<feature type="zinc finger region" evidence="16">
    <location>
        <begin position="107"/>
        <end position="143"/>
    </location>
</feature>
<evidence type="ECO:0000256" key="6">
    <source>
        <dbReference type="ARBA" id="ARBA00022723"/>
    </source>
</evidence>
<dbReference type="Pfam" id="PF00518">
    <property type="entry name" value="E6"/>
    <property type="match status" value="1"/>
</dbReference>
<dbReference type="GO" id="GO:0003677">
    <property type="term" value="F:DNA binding"/>
    <property type="evidence" value="ECO:0007669"/>
    <property type="project" value="UniProtKB-UniRule"/>
</dbReference>
<evidence type="ECO:0000256" key="9">
    <source>
        <dbReference type="ARBA" id="ARBA00023015"/>
    </source>
</evidence>
<dbReference type="GO" id="GO:0039502">
    <property type="term" value="P:symbiont-mediated suppression of host type I interferon-mediated signaling pathway"/>
    <property type="evidence" value="ECO:0007669"/>
    <property type="project" value="UniProtKB-UniRule"/>
</dbReference>
<evidence type="ECO:0000313" key="18">
    <source>
        <dbReference type="EMBL" id="WMI31306.1"/>
    </source>
</evidence>
<dbReference type="GO" id="GO:0006355">
    <property type="term" value="P:regulation of DNA-templated transcription"/>
    <property type="evidence" value="ECO:0007669"/>
    <property type="project" value="UniProtKB-UniRule"/>
</dbReference>
<evidence type="ECO:0000256" key="2">
    <source>
        <dbReference type="ARBA" id="ARBA00022518"/>
    </source>
</evidence>
<dbReference type="GO" id="GO:0008270">
    <property type="term" value="F:zinc ion binding"/>
    <property type="evidence" value="ECO:0007669"/>
    <property type="project" value="UniProtKB-KW"/>
</dbReference>
<dbReference type="GO" id="GO:0039648">
    <property type="term" value="P:symbiont-mediated perturbation of host ubiquitin-like protein modification"/>
    <property type="evidence" value="ECO:0007669"/>
    <property type="project" value="UniProtKB-UniRule"/>
</dbReference>
<dbReference type="GO" id="GO:0042025">
    <property type="term" value="C:host cell nucleus"/>
    <property type="evidence" value="ECO:0007669"/>
    <property type="project" value="UniProtKB-SubCell"/>
</dbReference>
<reference evidence="18" key="1">
    <citation type="submission" date="2023-08" db="EMBL/GenBank/DDBJ databases">
        <title>A virome investigation of Rhinolophus affinis in Hainan Province, China, the natural host of livestock viral pathogens.</title>
        <authorList>
            <person name="Li Z."/>
            <person name="Li Y."/>
            <person name="Wang G."/>
            <person name="Du J."/>
            <person name="Yin F."/>
            <person name="Tang C."/>
        </authorList>
    </citation>
    <scope>NUCLEOTIDE SEQUENCE</scope>
    <source>
        <strain evidence="18">PV-HMU-7</strain>
    </source>
</reference>
<name>A0AA51GEI9_9PAPI</name>
<feature type="zinc finger region" evidence="16">
    <location>
        <begin position="34"/>
        <end position="70"/>
    </location>
</feature>
<evidence type="ECO:0000256" key="11">
    <source>
        <dbReference type="ARBA" id="ARBA00023159"/>
    </source>
</evidence>
<keyword evidence="7 16" id="KW-0863">Zinc-finger</keyword>
<dbReference type="SUPFAM" id="SSF161229">
    <property type="entry name" value="E6 C-terminal domain-like"/>
    <property type="match status" value="2"/>
</dbReference>
<keyword evidence="11 16" id="KW-0010">Activator</keyword>
<comment type="caution">
    <text evidence="16">Lacks conserved residue(s) required for the propagation of feature annotation.</text>
</comment>
<proteinExistence type="inferred from homology"/>
<dbReference type="GO" id="GO:0052170">
    <property type="term" value="P:symbiont-mediated suppression of host innate immune response"/>
    <property type="evidence" value="ECO:0007669"/>
    <property type="project" value="UniProtKB-KW"/>
</dbReference>
<evidence type="ECO:0000256" key="13">
    <source>
        <dbReference type="ARBA" id="ARBA00023200"/>
    </source>
</evidence>
<evidence type="ECO:0000256" key="3">
    <source>
        <dbReference type="ARBA" id="ARBA00022562"/>
    </source>
</evidence>
<keyword evidence="14 16" id="KW-0899">Viral immunoevasion</keyword>
<organism evidence="18">
    <name type="scientific">Firstpapillomavirinae sp</name>
    <dbReference type="NCBI Taxonomy" id="2809408"/>
    <lineage>
        <taxon>Viruses</taxon>
        <taxon>Monodnaviria</taxon>
        <taxon>Shotokuvirae</taxon>
        <taxon>Cossaviricota</taxon>
        <taxon>Papovaviricetes</taxon>
        <taxon>Zurhausenvirales</taxon>
        <taxon>Papillomaviridae</taxon>
        <taxon>Firstpapillomavirinae</taxon>
    </lineage>
</organism>
<evidence type="ECO:0000256" key="5">
    <source>
        <dbReference type="ARBA" id="ARBA00022632"/>
    </source>
</evidence>
<keyword evidence="10 16" id="KW-0238">DNA-binding</keyword>
<comment type="similarity">
    <text evidence="1 16 17">Belongs to the papillomaviridae E6 protein family.</text>
</comment>
<evidence type="ECO:0000256" key="4">
    <source>
        <dbReference type="ARBA" id="ARBA00022581"/>
    </source>
</evidence>
<keyword evidence="2 16" id="KW-0244">Early protein</keyword>
<keyword evidence="3 16" id="KW-1048">Host nucleus</keyword>
<dbReference type="GO" id="GO:0006351">
    <property type="term" value="P:DNA-templated transcription"/>
    <property type="evidence" value="ECO:0007669"/>
    <property type="project" value="UniProtKB-UniRule"/>
</dbReference>
<evidence type="ECO:0000256" key="15">
    <source>
        <dbReference type="ARBA" id="ARBA00023323"/>
    </source>
</evidence>
<keyword evidence="5 16" id="KW-1090">Inhibition of host innate immune response by virus</keyword>
<dbReference type="GO" id="GO:0052150">
    <property type="term" value="P:symbiont-mediated perturbation of host apoptosis"/>
    <property type="evidence" value="ECO:0007669"/>
    <property type="project" value="UniProtKB-KW"/>
</dbReference>
<dbReference type="GO" id="GO:0030430">
    <property type="term" value="C:host cell cytoplasm"/>
    <property type="evidence" value="ECO:0007669"/>
    <property type="project" value="UniProtKB-SubCell"/>
</dbReference>
<keyword evidence="9 16" id="KW-0805">Transcription regulation</keyword>
<evidence type="ECO:0000256" key="14">
    <source>
        <dbReference type="ARBA" id="ARBA00023280"/>
    </source>
</evidence>
<evidence type="ECO:0000256" key="12">
    <source>
        <dbReference type="ARBA" id="ARBA00023163"/>
    </source>
</evidence>
<keyword evidence="13 16" id="KW-1035">Host cytoplasm</keyword>
<accession>A0AA51GEI9</accession>
<comment type="subcellular location">
    <subcellularLocation>
        <location evidence="16 17">Host cytoplasm</location>
    </subcellularLocation>
    <subcellularLocation>
        <location evidence="16 17">Host nucleus</location>
    </subcellularLocation>
</comment>
<evidence type="ECO:0000256" key="10">
    <source>
        <dbReference type="ARBA" id="ARBA00023125"/>
    </source>
</evidence>
<dbReference type="InterPro" id="IPR038575">
    <property type="entry name" value="E6_sf"/>
</dbReference>
<keyword evidence="4 16" id="KW-0945">Host-virus interaction</keyword>
<evidence type="ECO:0000256" key="7">
    <source>
        <dbReference type="ARBA" id="ARBA00022771"/>
    </source>
</evidence>
<evidence type="ECO:0000256" key="8">
    <source>
        <dbReference type="ARBA" id="ARBA00022833"/>
    </source>
</evidence>
<evidence type="ECO:0000256" key="1">
    <source>
        <dbReference type="ARBA" id="ARBA00006346"/>
    </source>
</evidence>
<comment type="function">
    <text evidence="16">Plays a major role in the induction and maintenance of cellular transformation. E6 associates with host UBE3A/E6-AP ubiquitin-protein ligase and modulates its activity. Protects host keratinocytes from apoptosis by mediating the degradation of host BAK1. May also inhibit host immune response.</text>
</comment>
<protein>
    <recommendedName>
        <fullName evidence="16 17">Protein E6</fullName>
    </recommendedName>
</protein>
<keyword evidence="15 16" id="KW-1119">Modulation of host cell apoptosis by virus</keyword>